<protein>
    <submittedName>
        <fullName evidence="2">SMI1/KNR4 family protein</fullName>
    </submittedName>
</protein>
<sequence length="161" mass="18655">MEKYEVIKQEILKYPNELEYYPKVTNELITKAEDALNVKITGTYKQFLLDFGFLSFGGLEVFGIPHENILKQNEDCTNVVVNTLESREEINLQESLLVIHNFGNGELYCLDLSSNQPQVVAIWDEQPENDEYPPVTEIIAETFEDFLEEYTAMEIEEFDSL</sequence>
<reference evidence="2 3" key="1">
    <citation type="submission" date="2024-04" db="EMBL/GenBank/DDBJ databases">
        <authorList>
            <person name="Wu Y.S."/>
            <person name="Zhang L."/>
        </authorList>
    </citation>
    <scope>NUCLEOTIDE SEQUENCE [LARGE SCALE GENOMIC DNA]</scope>
    <source>
        <strain evidence="2 3">KG-01</strain>
    </source>
</reference>
<dbReference type="SMART" id="SM00860">
    <property type="entry name" value="SMI1_KNR4"/>
    <property type="match status" value="1"/>
</dbReference>
<dbReference type="InterPro" id="IPR037883">
    <property type="entry name" value="Knr4/Smi1-like_sf"/>
</dbReference>
<proteinExistence type="predicted"/>
<dbReference type="Proteomes" id="UP001398420">
    <property type="component" value="Unassembled WGS sequence"/>
</dbReference>
<organism evidence="2 3">
    <name type="scientific">Kurthia gibsonii</name>
    <dbReference type="NCBI Taxonomy" id="33946"/>
    <lineage>
        <taxon>Bacteria</taxon>
        <taxon>Bacillati</taxon>
        <taxon>Bacillota</taxon>
        <taxon>Bacilli</taxon>
        <taxon>Bacillales</taxon>
        <taxon>Caryophanaceae</taxon>
        <taxon>Kurthia</taxon>
    </lineage>
</organism>
<accession>A0ABU9LPQ3</accession>
<evidence type="ECO:0000259" key="1">
    <source>
        <dbReference type="SMART" id="SM00860"/>
    </source>
</evidence>
<dbReference type="EMBL" id="JBCEWA010000014">
    <property type="protein sequence ID" value="MEL5989519.1"/>
    <property type="molecule type" value="Genomic_DNA"/>
</dbReference>
<evidence type="ECO:0000313" key="2">
    <source>
        <dbReference type="EMBL" id="MEL5989519.1"/>
    </source>
</evidence>
<gene>
    <name evidence="2" type="ORF">AAF454_13995</name>
</gene>
<evidence type="ECO:0000313" key="3">
    <source>
        <dbReference type="Proteomes" id="UP001398420"/>
    </source>
</evidence>
<dbReference type="SUPFAM" id="SSF160631">
    <property type="entry name" value="SMI1/KNR4-like"/>
    <property type="match status" value="1"/>
</dbReference>
<dbReference type="RefSeq" id="WP_336664024.1">
    <property type="nucleotide sequence ID" value="NZ_JBANCH010000010.1"/>
</dbReference>
<comment type="caution">
    <text evidence="2">The sequence shown here is derived from an EMBL/GenBank/DDBJ whole genome shotgun (WGS) entry which is preliminary data.</text>
</comment>
<dbReference type="InterPro" id="IPR018958">
    <property type="entry name" value="Knr4/Smi1-like_dom"/>
</dbReference>
<keyword evidence="3" id="KW-1185">Reference proteome</keyword>
<name>A0ABU9LPQ3_9BACL</name>
<feature type="domain" description="Knr4/Smi1-like" evidence="1">
    <location>
        <begin position="23"/>
        <end position="149"/>
    </location>
</feature>
<dbReference type="Gene3D" id="3.40.1580.10">
    <property type="entry name" value="SMI1/KNR4-like"/>
    <property type="match status" value="1"/>
</dbReference>
<dbReference type="Pfam" id="PF14568">
    <property type="entry name" value="SUKH_6"/>
    <property type="match status" value="1"/>
</dbReference>